<evidence type="ECO:0000256" key="7">
    <source>
        <dbReference type="ARBA" id="ARBA00023136"/>
    </source>
</evidence>
<evidence type="ECO:0000256" key="12">
    <source>
        <dbReference type="SAM" id="MobiDB-lite"/>
    </source>
</evidence>
<protein>
    <recommendedName>
        <fullName evidence="17">ZP domain-containing protein</fullName>
    </recommendedName>
</protein>
<dbReference type="SMART" id="SM00018">
    <property type="entry name" value="PD"/>
    <property type="match status" value="1"/>
</dbReference>
<feature type="region of interest" description="Disordered" evidence="12">
    <location>
        <begin position="292"/>
        <end position="361"/>
    </location>
</feature>
<dbReference type="Bgee" id="ENSORLG00000023295">
    <property type="expression patterns" value="Expressed in ovary and 9 other cell types or tissues"/>
</dbReference>
<evidence type="ECO:0000313" key="16">
    <source>
        <dbReference type="Proteomes" id="UP000001038"/>
    </source>
</evidence>
<dbReference type="GO" id="GO:0005886">
    <property type="term" value="C:plasma membrane"/>
    <property type="evidence" value="ECO:0007669"/>
    <property type="project" value="UniProtKB-SubCell"/>
</dbReference>
<dbReference type="SUPFAM" id="SSF57492">
    <property type="entry name" value="Trefoil"/>
    <property type="match status" value="1"/>
</dbReference>
<evidence type="ECO:0000256" key="1">
    <source>
        <dbReference type="ARBA" id="ARBA00004251"/>
    </source>
</evidence>
<keyword evidence="3" id="KW-0964">Secreted</keyword>
<dbReference type="InParanoid" id="A0A3B3I551"/>
<comment type="subcellular location">
    <subcellularLocation>
        <location evidence="1">Cell membrane</location>
        <topology evidence="1">Single-pass type I membrane protein</topology>
    </subcellularLocation>
    <subcellularLocation>
        <location evidence="10">Zona pellucida</location>
    </subcellularLocation>
</comment>
<dbReference type="GO" id="GO:0007339">
    <property type="term" value="P:binding of sperm to zona pellucida"/>
    <property type="evidence" value="ECO:0000318"/>
    <property type="project" value="GO_Central"/>
</dbReference>
<evidence type="ECO:0000256" key="11">
    <source>
        <dbReference type="PROSITE-ProRule" id="PRU00779"/>
    </source>
</evidence>
<keyword evidence="4" id="KW-0165">Cleavage on pair of basic residues</keyword>
<dbReference type="PANTHER" id="PTHR23343">
    <property type="entry name" value="ZONA PELLUCIDA SPERM-BINDING PROTEIN"/>
    <property type="match status" value="1"/>
</dbReference>
<keyword evidence="2" id="KW-1003">Cell membrane</keyword>
<comment type="caution">
    <text evidence="11">Lacks conserved residue(s) required for the propagation of feature annotation.</text>
</comment>
<dbReference type="OrthoDB" id="9907024at2759"/>
<dbReference type="AlphaFoldDB" id="A0A3B3I551"/>
<sequence length="681" mass="74987">MEEAPPTSRPSREEPQLPAVRRPMAGRGARLRALVSGTLLLLLPVRGFEQPNGGWNEPFNLTAADDYIDYDDYIDEGVEGMAVSEGGLQEAEDSNVAFDDYKDGIFHGVEGAAVTAASPEDVLLEAEGDDADHDDYEDETLEDAKEISESWDPFGARKGAVVSERLDSKGSEYAVLFVAAHPKDWTGCTTSSLDGLYVTCPNDGFRITFPPGLLTEVQVVGTTNMSAQQAPEYCRYRMDHVNNTLTLPFTGCHVKEEDDDVYILQLFVNTSSQAEEFRVFCVESSKFVSGQLPRVSASDPNCKKRTMPAKPPKCFPQSTVSAPSVPYNPSHAKSRGSLQRSSAPGAAKPPKSLHRTAAPATPPSPLNCAVGVKERIPCGPSGASASMCRKSGCCSDGSCYYPLDECTADRHFVFAIRQHSASVPVEPRSLFFPGEPLCKPTIVNQEVAVFKVKFTDCGAHSYEHGDMEIHQLEVHTVVQPLTLKYGKVTRSDPLRFLVECRFSKPSAAQQSVSRPGFTLSSSPSSVVSGDRHSVQLRIAKDHTYSSYFSASHQPLRFLLGHPVYLELRLRSPPHPDAVILVNYCLARPRSATNGMVLVYERCSNPDDPSVSVLKVKDFPDSCHQRRFVVDAFRSMSLKTDVFLNEEIYFLCSTDVCDPNQRSCEERCLDGRLDQQTPETWR</sequence>
<evidence type="ECO:0000313" key="15">
    <source>
        <dbReference type="Ensembl" id="ENSORLP00000038929.1"/>
    </source>
</evidence>
<evidence type="ECO:0000256" key="6">
    <source>
        <dbReference type="ARBA" id="ARBA00022989"/>
    </source>
</evidence>
<dbReference type="Gene3D" id="2.60.40.4100">
    <property type="entry name" value="Zona pellucida, ZP-C domain"/>
    <property type="match status" value="1"/>
</dbReference>
<dbReference type="InterPro" id="IPR044913">
    <property type="entry name" value="P_trefoil_dom_sf"/>
</dbReference>
<evidence type="ECO:0008006" key="17">
    <source>
        <dbReference type="Google" id="ProtNLM"/>
    </source>
</evidence>
<feature type="region of interest" description="Disordered" evidence="12">
    <location>
        <begin position="1"/>
        <end position="24"/>
    </location>
</feature>
<dbReference type="InterPro" id="IPR042235">
    <property type="entry name" value="ZP-C_dom"/>
</dbReference>
<dbReference type="GeneID" id="101157662"/>
<keyword evidence="5" id="KW-0812">Transmembrane</keyword>
<evidence type="ECO:0000256" key="9">
    <source>
        <dbReference type="ARBA" id="ARBA00023279"/>
    </source>
</evidence>
<dbReference type="CDD" id="cd00111">
    <property type="entry name" value="Trefoil"/>
    <property type="match status" value="1"/>
</dbReference>
<feature type="domain" description="P-type" evidence="14">
    <location>
        <begin position="366"/>
        <end position="403"/>
    </location>
</feature>
<dbReference type="GeneTree" id="ENSGT00940000163253"/>
<evidence type="ECO:0000256" key="2">
    <source>
        <dbReference type="ARBA" id="ARBA00022475"/>
    </source>
</evidence>
<feature type="domain" description="ZP" evidence="13">
    <location>
        <begin position="405"/>
        <end position="670"/>
    </location>
</feature>
<evidence type="ECO:0000259" key="13">
    <source>
        <dbReference type="PROSITE" id="PS51034"/>
    </source>
</evidence>
<dbReference type="Gene3D" id="2.60.40.3210">
    <property type="entry name" value="Zona pellucida, ZP-N domain"/>
    <property type="match status" value="1"/>
</dbReference>
<dbReference type="GO" id="GO:0032190">
    <property type="term" value="F:acrosin binding"/>
    <property type="evidence" value="ECO:0000318"/>
    <property type="project" value="GO_Central"/>
</dbReference>
<dbReference type="InterPro" id="IPR000519">
    <property type="entry name" value="P_trefoil_dom"/>
</dbReference>
<evidence type="ECO:0000256" key="3">
    <source>
        <dbReference type="ARBA" id="ARBA00022530"/>
    </source>
</evidence>
<dbReference type="PANTHER" id="PTHR23343:SF117">
    <property type="entry name" value="ZONA PELLUCIDA SPERM-BINDING PROTEIN 4-LIKE ISOFORM X1"/>
    <property type="match status" value="1"/>
</dbReference>
<dbReference type="KEGG" id="ola:101157662"/>
<reference evidence="15" key="3">
    <citation type="submission" date="2025-09" db="UniProtKB">
        <authorList>
            <consortium name="Ensembl"/>
        </authorList>
    </citation>
    <scope>IDENTIFICATION</scope>
    <source>
        <strain evidence="15">Hd-rR</strain>
    </source>
</reference>
<accession>A0A3B3I551</accession>
<dbReference type="STRING" id="8090.ENSORLP00000038929"/>
<dbReference type="GO" id="GO:0035805">
    <property type="term" value="C:egg coat"/>
    <property type="evidence" value="ECO:0000318"/>
    <property type="project" value="GO_Central"/>
</dbReference>
<dbReference type="PROSITE" id="PS51448">
    <property type="entry name" value="P_TREFOIL_2"/>
    <property type="match status" value="1"/>
</dbReference>
<name>A0A3B3I551_ORYLA</name>
<dbReference type="GO" id="GO:0035804">
    <property type="term" value="F:structural constituent of egg coat"/>
    <property type="evidence" value="ECO:0000318"/>
    <property type="project" value="GO_Central"/>
</dbReference>
<keyword evidence="8 11" id="KW-1015">Disulfide bond</keyword>
<dbReference type="Proteomes" id="UP000001038">
    <property type="component" value="Chromosome 11"/>
</dbReference>
<dbReference type="Gene3D" id="4.10.110.10">
    <property type="entry name" value="Spasmolytic Protein, domain 1"/>
    <property type="match status" value="1"/>
</dbReference>
<evidence type="ECO:0000259" key="14">
    <source>
        <dbReference type="PROSITE" id="PS51448"/>
    </source>
</evidence>
<dbReference type="SMART" id="SM00241">
    <property type="entry name" value="ZP"/>
    <property type="match status" value="1"/>
</dbReference>
<dbReference type="GO" id="GO:0060468">
    <property type="term" value="P:prevention of polyspermy"/>
    <property type="evidence" value="ECO:0000318"/>
    <property type="project" value="GO_Central"/>
</dbReference>
<dbReference type="Pfam" id="PF00100">
    <property type="entry name" value="Zona_pellucida"/>
    <property type="match status" value="1"/>
</dbReference>
<evidence type="ECO:0000256" key="5">
    <source>
        <dbReference type="ARBA" id="ARBA00022692"/>
    </source>
</evidence>
<keyword evidence="6" id="KW-1133">Transmembrane helix</keyword>
<keyword evidence="9" id="KW-0278">Fertilization</keyword>
<organism evidence="15 16">
    <name type="scientific">Oryzias latipes</name>
    <name type="common">Japanese rice fish</name>
    <name type="synonym">Japanese killifish</name>
    <dbReference type="NCBI Taxonomy" id="8090"/>
    <lineage>
        <taxon>Eukaryota</taxon>
        <taxon>Metazoa</taxon>
        <taxon>Chordata</taxon>
        <taxon>Craniata</taxon>
        <taxon>Vertebrata</taxon>
        <taxon>Euteleostomi</taxon>
        <taxon>Actinopterygii</taxon>
        <taxon>Neopterygii</taxon>
        <taxon>Teleostei</taxon>
        <taxon>Neoteleostei</taxon>
        <taxon>Acanthomorphata</taxon>
        <taxon>Ovalentaria</taxon>
        <taxon>Atherinomorphae</taxon>
        <taxon>Beloniformes</taxon>
        <taxon>Adrianichthyidae</taxon>
        <taxon>Oryziinae</taxon>
        <taxon>Oryzias</taxon>
    </lineage>
</organism>
<keyword evidence="3" id="KW-0272">Extracellular matrix</keyword>
<keyword evidence="16" id="KW-1185">Reference proteome</keyword>
<reference evidence="15" key="2">
    <citation type="submission" date="2025-08" db="UniProtKB">
        <authorList>
            <consortium name="Ensembl"/>
        </authorList>
    </citation>
    <scope>IDENTIFICATION</scope>
    <source>
        <strain evidence="15">Hd-rR</strain>
    </source>
</reference>
<evidence type="ECO:0000256" key="4">
    <source>
        <dbReference type="ARBA" id="ARBA00022685"/>
    </source>
</evidence>
<keyword evidence="7" id="KW-0472">Membrane</keyword>
<dbReference type="PROSITE" id="PS51034">
    <property type="entry name" value="ZP_2"/>
    <property type="match status" value="1"/>
</dbReference>
<feature type="disulfide bond" evidence="11">
    <location>
        <begin position="378"/>
        <end position="393"/>
    </location>
</feature>
<gene>
    <name evidence="15" type="primary">LOC101157662</name>
</gene>
<dbReference type="InterPro" id="IPR055355">
    <property type="entry name" value="ZP-C"/>
</dbReference>
<dbReference type="RefSeq" id="XP_023815610.1">
    <property type="nucleotide sequence ID" value="XM_023959842.1"/>
</dbReference>
<dbReference type="InterPro" id="IPR001507">
    <property type="entry name" value="ZP_dom"/>
</dbReference>
<evidence type="ECO:0000256" key="8">
    <source>
        <dbReference type="ARBA" id="ARBA00023157"/>
    </source>
</evidence>
<proteinExistence type="predicted"/>
<evidence type="ECO:0000256" key="10">
    <source>
        <dbReference type="ARBA" id="ARBA00024183"/>
    </source>
</evidence>
<dbReference type="Ensembl" id="ENSORLT00000038254.1">
    <property type="protein sequence ID" value="ENSORLP00000038929.1"/>
    <property type="gene ID" value="ENSORLG00000023295.1"/>
</dbReference>
<feature type="disulfide bond" evidence="11">
    <location>
        <begin position="368"/>
        <end position="394"/>
    </location>
</feature>
<dbReference type="InterPro" id="IPR051148">
    <property type="entry name" value="Zona_Pellucida_Domain_gp"/>
</dbReference>
<reference evidence="15 16" key="1">
    <citation type="journal article" date="2007" name="Nature">
        <title>The medaka draft genome and insights into vertebrate genome evolution.</title>
        <authorList>
            <person name="Kasahara M."/>
            <person name="Naruse K."/>
            <person name="Sasaki S."/>
            <person name="Nakatani Y."/>
            <person name="Qu W."/>
            <person name="Ahsan B."/>
            <person name="Yamada T."/>
            <person name="Nagayasu Y."/>
            <person name="Doi K."/>
            <person name="Kasai Y."/>
            <person name="Jindo T."/>
            <person name="Kobayashi D."/>
            <person name="Shimada A."/>
            <person name="Toyoda A."/>
            <person name="Kuroki Y."/>
            <person name="Fujiyama A."/>
            <person name="Sasaki T."/>
            <person name="Shimizu A."/>
            <person name="Asakawa S."/>
            <person name="Shimizu N."/>
            <person name="Hashimoto S."/>
            <person name="Yang J."/>
            <person name="Lee Y."/>
            <person name="Matsushima K."/>
            <person name="Sugano S."/>
            <person name="Sakaizumi M."/>
            <person name="Narita T."/>
            <person name="Ohishi K."/>
            <person name="Haga S."/>
            <person name="Ohta F."/>
            <person name="Nomoto H."/>
            <person name="Nogata K."/>
            <person name="Morishita T."/>
            <person name="Endo T."/>
            <person name="Shin-I T."/>
            <person name="Takeda H."/>
            <person name="Morishita S."/>
            <person name="Kohara Y."/>
        </authorList>
    </citation>
    <scope>NUCLEOTIDE SEQUENCE [LARGE SCALE GENOMIC DNA]</scope>
    <source>
        <strain evidence="15 16">Hd-rR</strain>
    </source>
</reference>